<gene>
    <name evidence="1" type="ORF">D3871_08350</name>
</gene>
<comment type="caution">
    <text evidence="1">The sequence shown here is derived from an EMBL/GenBank/DDBJ whole genome shotgun (WGS) entry which is preliminary data.</text>
</comment>
<keyword evidence="2" id="KW-1185">Reference proteome</keyword>
<organism evidence="1 2">
    <name type="scientific">Noviherbaspirillum saxi</name>
    <dbReference type="NCBI Taxonomy" id="2320863"/>
    <lineage>
        <taxon>Bacteria</taxon>
        <taxon>Pseudomonadati</taxon>
        <taxon>Pseudomonadota</taxon>
        <taxon>Betaproteobacteria</taxon>
        <taxon>Burkholderiales</taxon>
        <taxon>Oxalobacteraceae</taxon>
        <taxon>Noviherbaspirillum</taxon>
    </lineage>
</organism>
<dbReference type="Proteomes" id="UP000265955">
    <property type="component" value="Unassembled WGS sequence"/>
</dbReference>
<protein>
    <submittedName>
        <fullName evidence="1">Uncharacterized protein</fullName>
    </submittedName>
</protein>
<reference evidence="2" key="1">
    <citation type="submission" date="2018-09" db="EMBL/GenBank/DDBJ databases">
        <authorList>
            <person name="Zhu H."/>
        </authorList>
    </citation>
    <scope>NUCLEOTIDE SEQUENCE [LARGE SCALE GENOMIC DNA]</scope>
    <source>
        <strain evidence="2">K1R23-30</strain>
    </source>
</reference>
<proteinExistence type="predicted"/>
<evidence type="ECO:0000313" key="1">
    <source>
        <dbReference type="EMBL" id="RJF98518.1"/>
    </source>
</evidence>
<dbReference type="AlphaFoldDB" id="A0A3A3FVB7"/>
<name>A0A3A3FVB7_9BURK</name>
<accession>A0A3A3FVB7</accession>
<evidence type="ECO:0000313" key="2">
    <source>
        <dbReference type="Proteomes" id="UP000265955"/>
    </source>
</evidence>
<dbReference type="EMBL" id="QYUO01000001">
    <property type="protein sequence ID" value="RJF98518.1"/>
    <property type="molecule type" value="Genomic_DNA"/>
</dbReference>
<sequence length="74" mass="8123">MSVCNECASLAGANTATSPHANLLLHSEAAINFGATATGRIEYYICNRCGTAWERERAKSEPQAVWRHSTRTLR</sequence>